<comment type="caution">
    <text evidence="2">The sequence shown here is derived from an EMBL/GenBank/DDBJ whole genome shotgun (WGS) entry which is preliminary data.</text>
</comment>
<dbReference type="Pfam" id="PF13795">
    <property type="entry name" value="HupE_UreJ_2"/>
    <property type="match status" value="1"/>
</dbReference>
<dbReference type="InterPro" id="IPR032809">
    <property type="entry name" value="Put_HupE_UreJ"/>
</dbReference>
<feature type="transmembrane region" description="Helical" evidence="1">
    <location>
        <begin position="320"/>
        <end position="337"/>
    </location>
</feature>
<reference evidence="3" key="1">
    <citation type="journal article" date="2019" name="Int. J. Syst. Evol. Microbiol.">
        <title>The Global Catalogue of Microorganisms (GCM) 10K type strain sequencing project: providing services to taxonomists for standard genome sequencing and annotation.</title>
        <authorList>
            <consortium name="The Broad Institute Genomics Platform"/>
            <consortium name="The Broad Institute Genome Sequencing Center for Infectious Disease"/>
            <person name="Wu L."/>
            <person name="Ma J."/>
        </authorList>
    </citation>
    <scope>NUCLEOTIDE SEQUENCE [LARGE SCALE GENOMIC DNA]</scope>
    <source>
        <strain evidence="3">CGMCC 1.3240</strain>
    </source>
</reference>
<protein>
    <submittedName>
        <fullName evidence="2">HupE/UreJ family protein</fullName>
    </submittedName>
</protein>
<dbReference type="EMBL" id="JBHSOW010000102">
    <property type="protein sequence ID" value="MFC5652645.1"/>
    <property type="molecule type" value="Genomic_DNA"/>
</dbReference>
<gene>
    <name evidence="2" type="ORF">ACFPYJ_26700</name>
</gene>
<keyword evidence="3" id="KW-1185">Reference proteome</keyword>
<dbReference type="Proteomes" id="UP001596047">
    <property type="component" value="Unassembled WGS sequence"/>
</dbReference>
<dbReference type="PROSITE" id="PS51257">
    <property type="entry name" value="PROKAR_LIPOPROTEIN"/>
    <property type="match status" value="1"/>
</dbReference>
<proteinExistence type="predicted"/>
<keyword evidence="1" id="KW-1133">Transmembrane helix</keyword>
<dbReference type="RefSeq" id="WP_379191292.1">
    <property type="nucleotide sequence ID" value="NZ_JBHSOW010000102.1"/>
</dbReference>
<feature type="transmembrane region" description="Helical" evidence="1">
    <location>
        <begin position="344"/>
        <end position="362"/>
    </location>
</feature>
<sequence length="368" mass="41115">MKHFPKWPIVLVFILLGCSIWQSPTSAHFQTFGYSDITIQNTTIRYSLELDPYEVMISVPELDSNQNSYVEDEEVAAATDSLFAFVQSNLSATNDGETGTAILKGTSIQVKDKFPLLRFDFEFQFTKPIDQFELNYRFFFDKTDPQHQNFATVRAGDRSIETVIQQSHHVLTQADIGQKSVTVQVPNWLHDAAAYVGIGMKHIWSGFDHMLFLAALIIGGGSKRDYLKMLTAFTLGHSVTLALSVLEIVTISPKIIEPLIALSIVYTAAENMFRKNLQYRWLVTLLFGLVHGFGFSYILQGKLTGNYALSLFSFNLGVEIGQLAVLAVLLPVVWVLARKKWLARAAYGASAIVGAAGLYWLVERVVSI</sequence>
<organism evidence="2 3">
    <name type="scientific">Paenibacillus solisilvae</name>
    <dbReference type="NCBI Taxonomy" id="2486751"/>
    <lineage>
        <taxon>Bacteria</taxon>
        <taxon>Bacillati</taxon>
        <taxon>Bacillota</taxon>
        <taxon>Bacilli</taxon>
        <taxon>Bacillales</taxon>
        <taxon>Paenibacillaceae</taxon>
        <taxon>Paenibacillus</taxon>
    </lineage>
</organism>
<accession>A0ABW0W8I5</accession>
<feature type="transmembrane region" description="Helical" evidence="1">
    <location>
        <begin position="281"/>
        <end position="300"/>
    </location>
</feature>
<evidence type="ECO:0000313" key="3">
    <source>
        <dbReference type="Proteomes" id="UP001596047"/>
    </source>
</evidence>
<feature type="transmembrane region" description="Helical" evidence="1">
    <location>
        <begin position="202"/>
        <end position="219"/>
    </location>
</feature>
<evidence type="ECO:0000313" key="2">
    <source>
        <dbReference type="EMBL" id="MFC5652645.1"/>
    </source>
</evidence>
<name>A0ABW0W8I5_9BACL</name>
<keyword evidence="1" id="KW-0472">Membrane</keyword>
<keyword evidence="1" id="KW-0812">Transmembrane</keyword>
<evidence type="ECO:0000256" key="1">
    <source>
        <dbReference type="SAM" id="Phobius"/>
    </source>
</evidence>